<accession>A0A846MFZ3</accession>
<dbReference type="RefSeq" id="WP_166909382.1">
    <property type="nucleotide sequence ID" value="NZ_JAASRS010000001.1"/>
</dbReference>
<keyword evidence="6" id="KW-1185">Reference proteome</keyword>
<name>A0A846MFZ3_9BACL</name>
<proteinExistence type="inferred from homology"/>
<dbReference type="InterPro" id="IPR013022">
    <property type="entry name" value="Xyl_isomerase-like_TIM-brl"/>
</dbReference>
<dbReference type="EC" id="5.3.1.22" evidence="5"/>
<dbReference type="PANTHER" id="PTHR43489">
    <property type="entry name" value="ISOMERASE"/>
    <property type="match status" value="1"/>
</dbReference>
<comment type="caution">
    <text evidence="5">The sequence shown here is derived from an EMBL/GenBank/DDBJ whole genome shotgun (WGS) entry which is preliminary data.</text>
</comment>
<dbReference type="SUPFAM" id="SSF51658">
    <property type="entry name" value="Xylose isomerase-like"/>
    <property type="match status" value="1"/>
</dbReference>
<gene>
    <name evidence="5" type="ORF">BDD39_001389</name>
</gene>
<reference evidence="5 6" key="1">
    <citation type="submission" date="2020-03" db="EMBL/GenBank/DDBJ databases">
        <title>Genomic Encyclopedia of Archaeal and Bacterial Type Strains, Phase II (KMG-II): from individual species to whole genera.</title>
        <authorList>
            <person name="Goeker M."/>
        </authorList>
    </citation>
    <scope>NUCLEOTIDE SEQUENCE [LARGE SCALE GENOMIC DNA]</scope>
    <source>
        <strain evidence="5 6">DSM 4749</strain>
    </source>
</reference>
<evidence type="ECO:0000259" key="4">
    <source>
        <dbReference type="Pfam" id="PF01261"/>
    </source>
</evidence>
<dbReference type="PIRSF" id="PIRSF006241">
    <property type="entry name" value="HyI"/>
    <property type="match status" value="1"/>
</dbReference>
<dbReference type="Gene3D" id="3.20.20.150">
    <property type="entry name" value="Divalent-metal-dependent TIM barrel enzymes"/>
    <property type="match status" value="1"/>
</dbReference>
<dbReference type="InterPro" id="IPR050417">
    <property type="entry name" value="Sugar_Epim/Isomerase"/>
</dbReference>
<dbReference type="InterPro" id="IPR026040">
    <property type="entry name" value="HyI-like"/>
</dbReference>
<evidence type="ECO:0000256" key="3">
    <source>
        <dbReference type="PIRSR" id="PIRSR006241-50"/>
    </source>
</evidence>
<feature type="active site" description="Proton donor/acceptor" evidence="3">
    <location>
        <position position="143"/>
    </location>
</feature>
<feature type="active site" description="Proton donor/acceptor" evidence="3">
    <location>
        <position position="240"/>
    </location>
</feature>
<dbReference type="GO" id="GO:0008903">
    <property type="term" value="F:hydroxypyruvate isomerase activity"/>
    <property type="evidence" value="ECO:0007669"/>
    <property type="project" value="UniProtKB-EC"/>
</dbReference>
<evidence type="ECO:0000256" key="2">
    <source>
        <dbReference type="PIRNR" id="PIRNR006241"/>
    </source>
</evidence>
<feature type="domain" description="Xylose isomerase-like TIM barrel" evidence="4">
    <location>
        <begin position="21"/>
        <end position="256"/>
    </location>
</feature>
<keyword evidence="1 2" id="KW-0413">Isomerase</keyword>
<dbReference type="InterPro" id="IPR036237">
    <property type="entry name" value="Xyl_isomerase-like_sf"/>
</dbReference>
<evidence type="ECO:0000313" key="5">
    <source>
        <dbReference type="EMBL" id="NIK14879.1"/>
    </source>
</evidence>
<dbReference type="PANTHER" id="PTHR43489:SF6">
    <property type="entry name" value="HYDROXYPYRUVATE ISOMERASE-RELATED"/>
    <property type="match status" value="1"/>
</dbReference>
<dbReference type="AlphaFoldDB" id="A0A846MFZ3"/>
<evidence type="ECO:0000256" key="1">
    <source>
        <dbReference type="ARBA" id="ARBA00023235"/>
    </source>
</evidence>
<dbReference type="Pfam" id="PF01261">
    <property type="entry name" value="AP_endonuc_2"/>
    <property type="match status" value="1"/>
</dbReference>
<dbReference type="GO" id="GO:0046487">
    <property type="term" value="P:glyoxylate metabolic process"/>
    <property type="evidence" value="ECO:0007669"/>
    <property type="project" value="TreeGrafter"/>
</dbReference>
<keyword evidence="5" id="KW-0670">Pyruvate</keyword>
<evidence type="ECO:0000313" key="6">
    <source>
        <dbReference type="Proteomes" id="UP000532769"/>
    </source>
</evidence>
<protein>
    <submittedName>
        <fullName evidence="5">Hydroxypyruvate isomerase</fullName>
        <ecNumber evidence="5">5.3.1.22</ecNumber>
    </submittedName>
</protein>
<dbReference type="FunFam" id="3.20.20.150:FF:000007">
    <property type="entry name" value="Hydroxypyruvate isomerase"/>
    <property type="match status" value="1"/>
</dbReference>
<dbReference type="Proteomes" id="UP000532769">
    <property type="component" value="Unassembled WGS sequence"/>
</dbReference>
<sequence>MNRIAVNLSTIFTEVPFLERFQKARECGFSLVECQFPYEYSIERIRYELDKHRLSLVLINLPPGNWEQGDRGLAIFPDRADEFWRSVEEGIRYAVELNVPYIHCMAGVLPADLDRQKAKETYMRHLYDAAKQMAQHSLTLLIEPINPLDMPNYFLTDVDEAVSIIKEIGLSNIKLQYDFYHMQRTRGNLTATFDVYFDWIAHVQIADVPGRHEPGTGEIRYEYVFQFLKERGYNGAIGLEYIPSDKSKHSFQWMNDYLT</sequence>
<dbReference type="EMBL" id="JAASRS010000001">
    <property type="protein sequence ID" value="NIK14879.1"/>
    <property type="molecule type" value="Genomic_DNA"/>
</dbReference>
<organism evidence="5 6">
    <name type="scientific">Saccharococcus thermophilus</name>
    <dbReference type="NCBI Taxonomy" id="29396"/>
    <lineage>
        <taxon>Bacteria</taxon>
        <taxon>Bacillati</taxon>
        <taxon>Bacillota</taxon>
        <taxon>Bacilli</taxon>
        <taxon>Bacillales</taxon>
        <taxon>Anoxybacillaceae</taxon>
        <taxon>Saccharococcus</taxon>
    </lineage>
</organism>
<comment type="similarity">
    <text evidence="2">Belongs to the hyi family.</text>
</comment>